<sequence>MRSWSLRLSRCFPSSGFFARFSACLDLVDRDQFEAELLRGYNGSYFVPPSQRVADCDASASSHEGCETLECCIYVEEVSVLSRYVLRTHLVLHTHSRATCSIHVYVSFSILTFSNSPRYNMTSLYSAF</sequence>
<dbReference type="InParanoid" id="A0A1B7MI28"/>
<evidence type="ECO:0000313" key="2">
    <source>
        <dbReference type="Proteomes" id="UP000092154"/>
    </source>
</evidence>
<name>A0A1B7MI28_9AGAM</name>
<accession>A0A1B7MI28</accession>
<reference evidence="1 2" key="1">
    <citation type="submission" date="2016-06" db="EMBL/GenBank/DDBJ databases">
        <title>Comparative genomics of the ectomycorrhizal sister species Rhizopogon vinicolor and Rhizopogon vesiculosus (Basidiomycota: Boletales) reveals a divergence of the mating type B locus.</title>
        <authorList>
            <consortium name="DOE Joint Genome Institute"/>
            <person name="Mujic A.B."/>
            <person name="Kuo A."/>
            <person name="Tritt A."/>
            <person name="Lipzen A."/>
            <person name="Chen C."/>
            <person name="Johnson J."/>
            <person name="Sharma A."/>
            <person name="Barry K."/>
            <person name="Grigoriev I.V."/>
            <person name="Spatafora J.W."/>
        </authorList>
    </citation>
    <scope>NUCLEOTIDE SEQUENCE [LARGE SCALE GENOMIC DNA]</scope>
    <source>
        <strain evidence="1 2">AM-OR11-026</strain>
    </source>
</reference>
<keyword evidence="2" id="KW-1185">Reference proteome</keyword>
<dbReference type="OrthoDB" id="10559889at2759"/>
<dbReference type="AlphaFoldDB" id="A0A1B7MI28"/>
<proteinExistence type="predicted"/>
<gene>
    <name evidence="1" type="ORF">K503DRAFT_625972</name>
</gene>
<evidence type="ECO:0000313" key="1">
    <source>
        <dbReference type="EMBL" id="OAX32256.1"/>
    </source>
</evidence>
<protein>
    <submittedName>
        <fullName evidence="1">Uncharacterized protein</fullName>
    </submittedName>
</protein>
<dbReference type="EMBL" id="KV449066">
    <property type="protein sequence ID" value="OAX32256.1"/>
    <property type="molecule type" value="Genomic_DNA"/>
</dbReference>
<organism evidence="1 2">
    <name type="scientific">Rhizopogon vinicolor AM-OR11-026</name>
    <dbReference type="NCBI Taxonomy" id="1314800"/>
    <lineage>
        <taxon>Eukaryota</taxon>
        <taxon>Fungi</taxon>
        <taxon>Dikarya</taxon>
        <taxon>Basidiomycota</taxon>
        <taxon>Agaricomycotina</taxon>
        <taxon>Agaricomycetes</taxon>
        <taxon>Agaricomycetidae</taxon>
        <taxon>Boletales</taxon>
        <taxon>Suillineae</taxon>
        <taxon>Rhizopogonaceae</taxon>
        <taxon>Rhizopogon</taxon>
    </lineage>
</organism>
<dbReference type="Proteomes" id="UP000092154">
    <property type="component" value="Unassembled WGS sequence"/>
</dbReference>